<sequence>MRPNNLVFESKYLLPESKYLLPEYKYLLPGYKYLLNEMDVTYLHDSMLDVTEHIVELRETTVKMAWIYYCGKLLTCFPIPSLSEAREMAKQHGWTKIVDDFTFFRCILDLYLAGVQRKHVAKIALNVWIRACDSARESFNISS</sequence>
<dbReference type="AlphaFoldDB" id="A0A9N8WMF1"/>
<evidence type="ECO:0000313" key="1">
    <source>
        <dbReference type="EMBL" id="CAG8494413.1"/>
    </source>
</evidence>
<name>A0A9N8WMF1_9GLOM</name>
<proteinExistence type="predicted"/>
<accession>A0A9N8WMF1</accession>
<protein>
    <submittedName>
        <fullName evidence="1">772_t:CDS:1</fullName>
    </submittedName>
</protein>
<keyword evidence="2" id="KW-1185">Reference proteome</keyword>
<reference evidence="1" key="1">
    <citation type="submission" date="2021-06" db="EMBL/GenBank/DDBJ databases">
        <authorList>
            <person name="Kallberg Y."/>
            <person name="Tangrot J."/>
            <person name="Rosling A."/>
        </authorList>
    </citation>
    <scope>NUCLEOTIDE SEQUENCE</scope>
    <source>
        <strain evidence="1">BR232B</strain>
    </source>
</reference>
<comment type="caution">
    <text evidence="1">The sequence shown here is derived from an EMBL/GenBank/DDBJ whole genome shotgun (WGS) entry which is preliminary data.</text>
</comment>
<dbReference type="EMBL" id="CAJVPI010000173">
    <property type="protein sequence ID" value="CAG8494413.1"/>
    <property type="molecule type" value="Genomic_DNA"/>
</dbReference>
<gene>
    <name evidence="1" type="ORF">PBRASI_LOCUS2277</name>
</gene>
<dbReference type="Proteomes" id="UP000789739">
    <property type="component" value="Unassembled WGS sequence"/>
</dbReference>
<organism evidence="1 2">
    <name type="scientific">Paraglomus brasilianum</name>
    <dbReference type="NCBI Taxonomy" id="144538"/>
    <lineage>
        <taxon>Eukaryota</taxon>
        <taxon>Fungi</taxon>
        <taxon>Fungi incertae sedis</taxon>
        <taxon>Mucoromycota</taxon>
        <taxon>Glomeromycotina</taxon>
        <taxon>Glomeromycetes</taxon>
        <taxon>Paraglomerales</taxon>
        <taxon>Paraglomeraceae</taxon>
        <taxon>Paraglomus</taxon>
    </lineage>
</organism>
<evidence type="ECO:0000313" key="2">
    <source>
        <dbReference type="Proteomes" id="UP000789739"/>
    </source>
</evidence>